<dbReference type="InterPro" id="IPR036388">
    <property type="entry name" value="WH-like_DNA-bd_sf"/>
</dbReference>
<dbReference type="Gene3D" id="1.10.10.10">
    <property type="entry name" value="Winged helix-like DNA-binding domain superfamily/Winged helix DNA-binding domain"/>
    <property type="match status" value="1"/>
</dbReference>
<dbReference type="GO" id="GO:0005524">
    <property type="term" value="F:ATP binding"/>
    <property type="evidence" value="ECO:0007669"/>
    <property type="project" value="UniProtKB-KW"/>
</dbReference>
<proteinExistence type="predicted"/>
<feature type="binding site" evidence="2">
    <location>
        <begin position="200"/>
        <end position="207"/>
    </location>
    <ligand>
        <name>ATP</name>
        <dbReference type="ChEBI" id="CHEBI:30616"/>
    </ligand>
</feature>
<name>A0A6S6UC94_9GAMM</name>
<evidence type="ECO:0000256" key="1">
    <source>
        <dbReference type="PIRSR" id="PIRSR640198-1"/>
    </source>
</evidence>
<dbReference type="PANTHER" id="PTHR13504">
    <property type="entry name" value="FIDO DOMAIN-CONTAINING PROTEIN DDB_G0283145"/>
    <property type="match status" value="1"/>
</dbReference>
<organism evidence="4">
    <name type="scientific">uncultured Thiotrichaceae bacterium</name>
    <dbReference type="NCBI Taxonomy" id="298394"/>
    <lineage>
        <taxon>Bacteria</taxon>
        <taxon>Pseudomonadati</taxon>
        <taxon>Pseudomonadota</taxon>
        <taxon>Gammaproteobacteria</taxon>
        <taxon>Thiotrichales</taxon>
        <taxon>Thiotrichaceae</taxon>
        <taxon>environmental samples</taxon>
    </lineage>
</organism>
<dbReference type="PANTHER" id="PTHR13504:SF38">
    <property type="entry name" value="FIDO DOMAIN-CONTAINING PROTEIN"/>
    <property type="match status" value="1"/>
</dbReference>
<feature type="active site" evidence="1">
    <location>
        <position position="196"/>
    </location>
</feature>
<evidence type="ECO:0000313" key="4">
    <source>
        <dbReference type="EMBL" id="CAA6827971.1"/>
    </source>
</evidence>
<dbReference type="InterPro" id="IPR036390">
    <property type="entry name" value="WH_DNA-bd_sf"/>
</dbReference>
<dbReference type="EMBL" id="CACVAT010000454">
    <property type="protein sequence ID" value="CAA6827971.1"/>
    <property type="molecule type" value="Genomic_DNA"/>
</dbReference>
<evidence type="ECO:0000256" key="2">
    <source>
        <dbReference type="PIRSR" id="PIRSR640198-2"/>
    </source>
</evidence>
<dbReference type="PROSITE" id="PS51459">
    <property type="entry name" value="FIDO"/>
    <property type="match status" value="1"/>
</dbReference>
<evidence type="ECO:0000259" key="3">
    <source>
        <dbReference type="PROSITE" id="PS51459"/>
    </source>
</evidence>
<dbReference type="InterPro" id="IPR040198">
    <property type="entry name" value="Fido_containing"/>
</dbReference>
<dbReference type="InterPro" id="IPR003812">
    <property type="entry name" value="Fido"/>
</dbReference>
<feature type="binding site" evidence="2">
    <location>
        <begin position="238"/>
        <end position="239"/>
    </location>
    <ligand>
        <name>ATP</name>
        <dbReference type="ChEBI" id="CHEBI:30616"/>
    </ligand>
</feature>
<reference evidence="4" key="1">
    <citation type="submission" date="2020-01" db="EMBL/GenBank/DDBJ databases">
        <authorList>
            <person name="Meier V. D."/>
            <person name="Meier V D."/>
        </authorList>
    </citation>
    <scope>NUCLEOTIDE SEQUENCE</scope>
    <source>
        <strain evidence="4">HLG_WM_MAG_09</strain>
    </source>
</reference>
<gene>
    <name evidence="4" type="ORF">HELGO_WM49444</name>
</gene>
<protein>
    <submittedName>
        <fullName evidence="4">Fic family protein</fullName>
    </submittedName>
</protein>
<dbReference type="SUPFAM" id="SSF140931">
    <property type="entry name" value="Fic-like"/>
    <property type="match status" value="1"/>
</dbReference>
<accession>A0A6S6UC94</accession>
<keyword evidence="2" id="KW-0547">Nucleotide-binding</keyword>
<dbReference type="Pfam" id="PF02661">
    <property type="entry name" value="Fic"/>
    <property type="match status" value="1"/>
</dbReference>
<sequence length="347" mass="39731">MDLRTLNITPDLLSLIAEIDEFKGSWRLLKTLNPERLERLRYVATIESIGSSTRIEGSKLSDSEIEQLLGSVNDQSFSTRDEQEVAGYAEVMDVVFQNYSSIPFSENYIKQLHGMLLRHSNKDQRHAGAYKTLANNIEAFHADGSSAGIIFETTSPFDTPQEMQDLIVWTRETLEDKAWHPLIVVGIFKVVFLAIHPFQDGNGRLSRVLTSLLLLKVGYNYIPYSSLESIIENNKDAYYLNLRRTQQTLKQDAPDWCPWLRFFLNTMKRQKDHLATKTEVTQQYEGMTLESIQIMEYLNEHRRITTKMAVEITGAARPTVKNRLGSLVAGGYLVMHGKGRGTWYERT</sequence>
<feature type="domain" description="Fido" evidence="3">
    <location>
        <begin position="104"/>
        <end position="265"/>
    </location>
</feature>
<dbReference type="InterPro" id="IPR036597">
    <property type="entry name" value="Fido-like_dom_sf"/>
</dbReference>
<dbReference type="AlphaFoldDB" id="A0A6S6UC94"/>
<dbReference type="SUPFAM" id="SSF46785">
    <property type="entry name" value="Winged helix' DNA-binding domain"/>
    <property type="match status" value="1"/>
</dbReference>
<keyword evidence="2" id="KW-0067">ATP-binding</keyword>
<dbReference type="Gene3D" id="1.10.3290.10">
    <property type="entry name" value="Fido-like domain"/>
    <property type="match status" value="1"/>
</dbReference>